<organism evidence="1 2">
    <name type="scientific">candidate division WOR-1 bacterium RIFOXYB2_FULL_48_7</name>
    <dbReference type="NCBI Taxonomy" id="1802583"/>
    <lineage>
        <taxon>Bacteria</taxon>
        <taxon>Bacillati</taxon>
        <taxon>Saganbacteria</taxon>
    </lineage>
</organism>
<evidence type="ECO:0000313" key="1">
    <source>
        <dbReference type="EMBL" id="OGC33708.1"/>
    </source>
</evidence>
<name>A0A1F4TLW5_UNCSA</name>
<dbReference type="EMBL" id="MEUF01000056">
    <property type="protein sequence ID" value="OGC33708.1"/>
    <property type="molecule type" value="Genomic_DNA"/>
</dbReference>
<dbReference type="Proteomes" id="UP000178951">
    <property type="component" value="Unassembled WGS sequence"/>
</dbReference>
<proteinExistence type="predicted"/>
<dbReference type="STRING" id="1802583.A2311_01945"/>
<dbReference type="AlphaFoldDB" id="A0A1F4TLW5"/>
<sequence>MRLKFSAIGLLVIWLAGAAIAEQQLFFADLWNSAAYYGTNIERKSFNSILARFEGKLGINVVDLPLQAYGVYYGVAAQSNDYWDNAIYYGAGLRFRPLAGYAGSNWTDEWLRDLKVYYEPLTATYLKNASSGEANPRQDTRYGLDLWHEWNLDNYNPALPWGEIWSNLSFRSTNFAQADFNSYIFYFQPKLGWHLGRGIETYLKTDITSSPRNDYWLNVADYGVGLRFEPWRQMYLNTDNLLKKFKMFIEVLGVSYLKDQPADSTKNVTNDVRFGIDFSLGR</sequence>
<evidence type="ECO:0000313" key="2">
    <source>
        <dbReference type="Proteomes" id="UP000178951"/>
    </source>
</evidence>
<protein>
    <submittedName>
        <fullName evidence="1">Uncharacterized protein</fullName>
    </submittedName>
</protein>
<comment type="caution">
    <text evidence="1">The sequence shown here is derived from an EMBL/GenBank/DDBJ whole genome shotgun (WGS) entry which is preliminary data.</text>
</comment>
<gene>
    <name evidence="1" type="ORF">A2311_01945</name>
</gene>
<accession>A0A1F4TLW5</accession>
<reference evidence="1 2" key="1">
    <citation type="journal article" date="2016" name="Nat. Commun.">
        <title>Thousands of microbial genomes shed light on interconnected biogeochemical processes in an aquifer system.</title>
        <authorList>
            <person name="Anantharaman K."/>
            <person name="Brown C.T."/>
            <person name="Hug L.A."/>
            <person name="Sharon I."/>
            <person name="Castelle C.J."/>
            <person name="Probst A.J."/>
            <person name="Thomas B.C."/>
            <person name="Singh A."/>
            <person name="Wilkins M.J."/>
            <person name="Karaoz U."/>
            <person name="Brodie E.L."/>
            <person name="Williams K.H."/>
            <person name="Hubbard S.S."/>
            <person name="Banfield J.F."/>
        </authorList>
    </citation>
    <scope>NUCLEOTIDE SEQUENCE [LARGE SCALE GENOMIC DNA]</scope>
</reference>